<dbReference type="EMBL" id="JAHESF010000012">
    <property type="protein sequence ID" value="MBT1698045.1"/>
    <property type="molecule type" value="Genomic_DNA"/>
</dbReference>
<dbReference type="Pfam" id="PF00583">
    <property type="entry name" value="Acetyltransf_1"/>
    <property type="match status" value="1"/>
</dbReference>
<dbReference type="InterPro" id="IPR000182">
    <property type="entry name" value="GNAT_dom"/>
</dbReference>
<dbReference type="Gene3D" id="3.40.630.30">
    <property type="match status" value="1"/>
</dbReference>
<dbReference type="InterPro" id="IPR016181">
    <property type="entry name" value="Acyl_CoA_acyltransferase"/>
</dbReference>
<reference evidence="4 5" key="1">
    <citation type="submission" date="2021-05" db="EMBL/GenBank/DDBJ databases">
        <title>A Polyphasic approach of four new species of the genus Ohtaekwangia: Ohtaekwangia histidinii sp. nov., Ohtaekwangia cretensis sp. nov., Ohtaekwangia indiensis sp. nov., Ohtaekwangia reichenbachii sp. nov. from diverse environment.</title>
        <authorList>
            <person name="Octaviana S."/>
        </authorList>
    </citation>
    <scope>NUCLEOTIDE SEQUENCE [LARGE SCALE GENOMIC DNA]</scope>
    <source>
        <strain evidence="4 5">PWU4</strain>
    </source>
</reference>
<evidence type="ECO:0000313" key="5">
    <source>
        <dbReference type="Proteomes" id="UP001319200"/>
    </source>
</evidence>
<evidence type="ECO:0000256" key="1">
    <source>
        <dbReference type="ARBA" id="ARBA00022679"/>
    </source>
</evidence>
<dbReference type="PANTHER" id="PTHR43877">
    <property type="entry name" value="AMINOALKYLPHOSPHONATE N-ACETYLTRANSFERASE-RELATED-RELATED"/>
    <property type="match status" value="1"/>
</dbReference>
<gene>
    <name evidence="4" type="ORF">KK083_14225</name>
</gene>
<dbReference type="CDD" id="cd04301">
    <property type="entry name" value="NAT_SF"/>
    <property type="match status" value="1"/>
</dbReference>
<keyword evidence="1 4" id="KW-0808">Transferase</keyword>
<keyword evidence="2 4" id="KW-0012">Acyltransferase</keyword>
<name>A0AAP2DKJ0_9BACT</name>
<dbReference type="AlphaFoldDB" id="A0AAP2DKJ0"/>
<dbReference type="InterPro" id="IPR050832">
    <property type="entry name" value="Bact_Acetyltransf"/>
</dbReference>
<dbReference type="RefSeq" id="WP_254163916.1">
    <property type="nucleotide sequence ID" value="NZ_JAHESF010000012.1"/>
</dbReference>
<organism evidence="4 5">
    <name type="scientific">Chryseosolibacter histidini</name>
    <dbReference type="NCBI Taxonomy" id="2782349"/>
    <lineage>
        <taxon>Bacteria</taxon>
        <taxon>Pseudomonadati</taxon>
        <taxon>Bacteroidota</taxon>
        <taxon>Cytophagia</taxon>
        <taxon>Cytophagales</taxon>
        <taxon>Chryseotaleaceae</taxon>
        <taxon>Chryseosolibacter</taxon>
    </lineage>
</organism>
<comment type="caution">
    <text evidence="4">The sequence shown here is derived from an EMBL/GenBank/DDBJ whole genome shotgun (WGS) entry which is preliminary data.</text>
</comment>
<dbReference type="PANTHER" id="PTHR43877:SF2">
    <property type="entry name" value="AMINOALKYLPHOSPHONATE N-ACETYLTRANSFERASE-RELATED"/>
    <property type="match status" value="1"/>
</dbReference>
<feature type="domain" description="N-acetyltransferase" evidence="3">
    <location>
        <begin position="6"/>
        <end position="173"/>
    </location>
</feature>
<evidence type="ECO:0000313" key="4">
    <source>
        <dbReference type="EMBL" id="MBT1698045.1"/>
    </source>
</evidence>
<evidence type="ECO:0000259" key="3">
    <source>
        <dbReference type="PROSITE" id="PS51186"/>
    </source>
</evidence>
<dbReference type="PROSITE" id="PS51186">
    <property type="entry name" value="GNAT"/>
    <property type="match status" value="1"/>
</dbReference>
<dbReference type="SUPFAM" id="SSF55729">
    <property type="entry name" value="Acyl-CoA N-acyltransferases (Nat)"/>
    <property type="match status" value="1"/>
</dbReference>
<sequence>MSMIDCTVRLANTSDFSAIASLHAASWRTAYKGILPDQFLGDGLETEREAYWIKKMSALKEKEFVLIAESKGEAVGFIAVLDKPENGIDAFIDNLHARPDMKGMGIGERLMREAAKKLAAGNRKSVYLWVLVGNTAAEGFYLSKGARIADTTTVVFGGSEVLQRRFVWDTLDPLL</sequence>
<evidence type="ECO:0000256" key="2">
    <source>
        <dbReference type="ARBA" id="ARBA00023315"/>
    </source>
</evidence>
<keyword evidence="5" id="KW-1185">Reference proteome</keyword>
<dbReference type="EC" id="2.3.1.-" evidence="4"/>
<accession>A0AAP2DKJ0</accession>
<dbReference type="GO" id="GO:0016747">
    <property type="term" value="F:acyltransferase activity, transferring groups other than amino-acyl groups"/>
    <property type="evidence" value="ECO:0007669"/>
    <property type="project" value="InterPro"/>
</dbReference>
<protein>
    <submittedName>
        <fullName evidence="4">GNAT family N-acetyltransferase</fullName>
        <ecNumber evidence="4">2.3.1.-</ecNumber>
    </submittedName>
</protein>
<proteinExistence type="predicted"/>
<dbReference type="Proteomes" id="UP001319200">
    <property type="component" value="Unassembled WGS sequence"/>
</dbReference>